<keyword evidence="6" id="KW-0812">Transmembrane</keyword>
<evidence type="ECO:0000259" key="17">
    <source>
        <dbReference type="PROSITE" id="PS50113"/>
    </source>
</evidence>
<comment type="catalytic activity">
    <reaction evidence="1">
        <text>ATP + protein L-histidine = ADP + protein N-phospho-L-histidine.</text>
        <dbReference type="EC" id="2.7.13.3"/>
    </reaction>
</comment>
<dbReference type="PROSITE" id="PS50112">
    <property type="entry name" value="PAS"/>
    <property type="match status" value="1"/>
</dbReference>
<dbReference type="Pfam" id="PF02518">
    <property type="entry name" value="HATPase_c"/>
    <property type="match status" value="1"/>
</dbReference>
<evidence type="ECO:0000256" key="2">
    <source>
        <dbReference type="ARBA" id="ARBA00004370"/>
    </source>
</evidence>
<dbReference type="Pfam" id="PF00989">
    <property type="entry name" value="PAS"/>
    <property type="match status" value="1"/>
</dbReference>
<dbReference type="InterPro" id="IPR005467">
    <property type="entry name" value="His_kinase_dom"/>
</dbReference>
<evidence type="ECO:0000256" key="8">
    <source>
        <dbReference type="ARBA" id="ARBA00022777"/>
    </source>
</evidence>
<dbReference type="SUPFAM" id="SSF55874">
    <property type="entry name" value="ATPase domain of HSP90 chaperone/DNA topoisomerase II/histidine kinase"/>
    <property type="match status" value="1"/>
</dbReference>
<protein>
    <recommendedName>
        <fullName evidence="3">histidine kinase</fullName>
        <ecNumber evidence="3">2.7.13.3</ecNumber>
    </recommendedName>
</protein>
<dbReference type="EC" id="2.7.13.3" evidence="3"/>
<keyword evidence="4 13" id="KW-0597">Phosphoprotein</keyword>
<dbReference type="PANTHER" id="PTHR43065">
    <property type="entry name" value="SENSOR HISTIDINE KINASE"/>
    <property type="match status" value="1"/>
</dbReference>
<keyword evidence="10" id="KW-1133">Transmembrane helix</keyword>
<dbReference type="Gene3D" id="3.30.450.20">
    <property type="entry name" value="PAS domain"/>
    <property type="match status" value="1"/>
</dbReference>
<dbReference type="PROSITE" id="PS50109">
    <property type="entry name" value="HIS_KIN"/>
    <property type="match status" value="1"/>
</dbReference>
<dbReference type="GO" id="GO:0000155">
    <property type="term" value="F:phosphorelay sensor kinase activity"/>
    <property type="evidence" value="ECO:0007669"/>
    <property type="project" value="InterPro"/>
</dbReference>
<feature type="modified residue" description="4-aspartylphosphate" evidence="13">
    <location>
        <position position="793"/>
    </location>
</feature>
<dbReference type="InterPro" id="IPR035965">
    <property type="entry name" value="PAS-like_dom_sf"/>
</dbReference>
<dbReference type="GO" id="GO:0006355">
    <property type="term" value="P:regulation of DNA-templated transcription"/>
    <property type="evidence" value="ECO:0007669"/>
    <property type="project" value="InterPro"/>
</dbReference>
<evidence type="ECO:0000313" key="18">
    <source>
        <dbReference type="EMBL" id="QEX22577.1"/>
    </source>
</evidence>
<dbReference type="EMBL" id="CP042582">
    <property type="protein sequence ID" value="QEX22577.1"/>
    <property type="molecule type" value="Genomic_DNA"/>
</dbReference>
<feature type="domain" description="PAS" evidence="16">
    <location>
        <begin position="363"/>
        <end position="408"/>
    </location>
</feature>
<keyword evidence="8" id="KW-0418">Kinase</keyword>
<evidence type="ECO:0000259" key="14">
    <source>
        <dbReference type="PROSITE" id="PS50109"/>
    </source>
</evidence>
<dbReference type="Pfam" id="PF03924">
    <property type="entry name" value="CHASE"/>
    <property type="match status" value="1"/>
</dbReference>
<evidence type="ECO:0000256" key="7">
    <source>
        <dbReference type="ARBA" id="ARBA00022741"/>
    </source>
</evidence>
<dbReference type="NCBIfam" id="TIGR00229">
    <property type="entry name" value="sensory_box"/>
    <property type="match status" value="1"/>
</dbReference>
<dbReference type="InterPro" id="IPR013767">
    <property type="entry name" value="PAS_fold"/>
</dbReference>
<feature type="domain" description="Histidine kinase" evidence="14">
    <location>
        <begin position="499"/>
        <end position="722"/>
    </location>
</feature>
<dbReference type="SUPFAM" id="SSF55785">
    <property type="entry name" value="PYP-like sensor domain (PAS domain)"/>
    <property type="match status" value="1"/>
</dbReference>
<keyword evidence="7" id="KW-0547">Nucleotide-binding</keyword>
<keyword evidence="9" id="KW-0067">ATP-binding</keyword>
<dbReference type="GO" id="GO:0005524">
    <property type="term" value="F:ATP binding"/>
    <property type="evidence" value="ECO:0007669"/>
    <property type="project" value="UniProtKB-KW"/>
</dbReference>
<name>A0A5J6MZJ3_9PROT</name>
<dbReference type="InterPro" id="IPR000700">
    <property type="entry name" value="PAS-assoc_C"/>
</dbReference>
<keyword evidence="11" id="KW-0902">Two-component regulatory system</keyword>
<dbReference type="InterPro" id="IPR003594">
    <property type="entry name" value="HATPase_dom"/>
</dbReference>
<evidence type="ECO:0000256" key="13">
    <source>
        <dbReference type="PROSITE-ProRule" id="PRU00169"/>
    </source>
</evidence>
<evidence type="ECO:0000259" key="15">
    <source>
        <dbReference type="PROSITE" id="PS50110"/>
    </source>
</evidence>
<dbReference type="InterPro" id="IPR042240">
    <property type="entry name" value="CHASE_sf"/>
</dbReference>
<dbReference type="InterPro" id="IPR036890">
    <property type="entry name" value="HATPase_C_sf"/>
</dbReference>
<dbReference type="SMART" id="SM00388">
    <property type="entry name" value="HisKA"/>
    <property type="match status" value="1"/>
</dbReference>
<dbReference type="SUPFAM" id="SSF52172">
    <property type="entry name" value="CheY-like"/>
    <property type="match status" value="1"/>
</dbReference>
<proteinExistence type="predicted"/>
<dbReference type="SMART" id="SM00448">
    <property type="entry name" value="REC"/>
    <property type="match status" value="1"/>
</dbReference>
<dbReference type="InterPro" id="IPR004358">
    <property type="entry name" value="Sig_transdc_His_kin-like_C"/>
</dbReference>
<sequence>MRGQRVTAPPRARALRWIPLALTALLGIAASATGAFLFYDGEGERLHLALDYRAEWRAKDLETKLRAIGTPVGGFATFLAMQLADGLNPDGASFARWAQIRSDYADNKPRTYYWWPYLSTQDSAASASIASHPDPGFQTPLHYAPGGDKGEASELTLEADAQAATREVLIRAWFSGAVRMSRPYRTWGWPDSDATEIMFAAPIYRSGRMPTTIADRQASLAGVVAAGFSLHDVLEAAIRDTPRISEAIYISEEPWPADDTRQYFARYDPDKNDFIMEIGSLRPSDLAGVVIAKRVEGQGVNFYMLSQFLPAEVAAGRSPGPWLFLFSGLLLTTAAVGYVHLSLMRREALTTAVSISDARLRQTHRELEAVIRSSPAAIVCVDNARVVTVWNMAAERLFGLSALEAVGRRYQPPASGNGVQPPELGRAIAEGLMIDGTASLVTADGRKRDVSVRSAILTGDESEMLGAVYVASDVTDMVMLEEQLRQAQKMEAIGQLTGGVAHDFNNLLAVVIGNLDLIGTAFNPDSRNAKLLDGALRAALRGADLTRALLAFARRQPLQPAPVNINQLIEGVCTLLEHSLGETVAVVRELQADLWPVSIDAVQLESALTNLAINARDAMPSGGRLLIQTRNTHLDSDYALHEPGLVAGDYVVIEVTDNGHGMPPEVLAHAAEPFFTTKGEGKGTGLGLAMVYGFVKQSAGHMKIYSELGRGTTVRLYLPRLGGRIRDAGVATLLPSTAAAPKTVLVVEDNADLRRLVVGQIQGLGYKVIEAVDGDQALEIASGPGTIDLVFSDVVMSGGLSGFDLVRELRQRRPKLKLLLTSGFPGAMSVPEREIEPGFIVPILTKPYRRDELARQLREILEEAD</sequence>
<evidence type="ECO:0000256" key="6">
    <source>
        <dbReference type="ARBA" id="ARBA00022692"/>
    </source>
</evidence>
<dbReference type="PROSITE" id="PS50110">
    <property type="entry name" value="RESPONSE_REGULATORY"/>
    <property type="match status" value="1"/>
</dbReference>
<evidence type="ECO:0000256" key="9">
    <source>
        <dbReference type="ARBA" id="ARBA00022840"/>
    </source>
</evidence>
<dbReference type="SMART" id="SM00387">
    <property type="entry name" value="HATPase_c"/>
    <property type="match status" value="1"/>
</dbReference>
<comment type="subcellular location">
    <subcellularLocation>
        <location evidence="2">Membrane</location>
    </subcellularLocation>
</comment>
<evidence type="ECO:0000256" key="12">
    <source>
        <dbReference type="ARBA" id="ARBA00023136"/>
    </source>
</evidence>
<keyword evidence="19" id="KW-1185">Reference proteome</keyword>
<dbReference type="CDD" id="cd00130">
    <property type="entry name" value="PAS"/>
    <property type="match status" value="1"/>
</dbReference>
<dbReference type="PRINTS" id="PR00344">
    <property type="entry name" value="BCTRLSENSOR"/>
</dbReference>
<dbReference type="InterPro" id="IPR036097">
    <property type="entry name" value="HisK_dim/P_sf"/>
</dbReference>
<reference evidence="18 19" key="1">
    <citation type="submission" date="2019-08" db="EMBL/GenBank/DDBJ databases">
        <title>Hyperibacter terrae gen. nov., sp. nov. and Hyperibacter viscosus sp. nov., two new members in the family Rhodospirillaceae isolated from the rhizosphere of Hypericum perforatum.</title>
        <authorList>
            <person name="Noviana Z."/>
        </authorList>
    </citation>
    <scope>NUCLEOTIDE SEQUENCE [LARGE SCALE GENOMIC DNA]</scope>
    <source>
        <strain evidence="18 19">R5959</strain>
    </source>
</reference>
<dbReference type="InterPro" id="IPR006189">
    <property type="entry name" value="CHASE_dom"/>
</dbReference>
<dbReference type="InterPro" id="IPR003661">
    <property type="entry name" value="HisK_dim/P_dom"/>
</dbReference>
<keyword evidence="12" id="KW-0472">Membrane</keyword>
<dbReference type="AlphaFoldDB" id="A0A5J6MZJ3"/>
<dbReference type="PANTHER" id="PTHR43065:SF49">
    <property type="entry name" value="HISTIDINE KINASE"/>
    <property type="match status" value="1"/>
</dbReference>
<dbReference type="PROSITE" id="PS50113">
    <property type="entry name" value="PAC"/>
    <property type="match status" value="1"/>
</dbReference>
<dbReference type="SUPFAM" id="SSF47384">
    <property type="entry name" value="Homodimeric domain of signal transducing histidine kinase"/>
    <property type="match status" value="1"/>
</dbReference>
<dbReference type="InterPro" id="IPR011006">
    <property type="entry name" value="CheY-like_superfamily"/>
</dbReference>
<feature type="domain" description="PAC" evidence="17">
    <location>
        <begin position="434"/>
        <end position="486"/>
    </location>
</feature>
<gene>
    <name evidence="18" type="ORF">FRZ61_25090</name>
</gene>
<dbReference type="GO" id="GO:0016020">
    <property type="term" value="C:membrane"/>
    <property type="evidence" value="ECO:0007669"/>
    <property type="project" value="UniProtKB-SubCell"/>
</dbReference>
<keyword evidence="5" id="KW-0808">Transferase</keyword>
<evidence type="ECO:0000259" key="16">
    <source>
        <dbReference type="PROSITE" id="PS50112"/>
    </source>
</evidence>
<dbReference type="Pfam" id="PF00072">
    <property type="entry name" value="Response_reg"/>
    <property type="match status" value="1"/>
</dbReference>
<dbReference type="Gene3D" id="1.10.287.130">
    <property type="match status" value="1"/>
</dbReference>
<dbReference type="Pfam" id="PF00512">
    <property type="entry name" value="HisKA"/>
    <property type="match status" value="1"/>
</dbReference>
<dbReference type="InterPro" id="IPR001789">
    <property type="entry name" value="Sig_transdc_resp-reg_receiver"/>
</dbReference>
<dbReference type="Gene3D" id="3.30.565.10">
    <property type="entry name" value="Histidine kinase-like ATPase, C-terminal domain"/>
    <property type="match status" value="1"/>
</dbReference>
<accession>A0A5J6MZJ3</accession>
<dbReference type="KEGG" id="hadh:FRZ61_25090"/>
<dbReference type="InterPro" id="IPR000014">
    <property type="entry name" value="PAS"/>
</dbReference>
<feature type="domain" description="Response regulatory" evidence="15">
    <location>
        <begin position="743"/>
        <end position="861"/>
    </location>
</feature>
<dbReference type="Gene3D" id="3.40.50.2300">
    <property type="match status" value="1"/>
</dbReference>
<dbReference type="Gene3D" id="3.30.450.350">
    <property type="entry name" value="CHASE domain"/>
    <property type="match status" value="1"/>
</dbReference>
<dbReference type="CDD" id="cd16919">
    <property type="entry name" value="HATPase_CckA-like"/>
    <property type="match status" value="1"/>
</dbReference>
<evidence type="ECO:0000256" key="4">
    <source>
        <dbReference type="ARBA" id="ARBA00022553"/>
    </source>
</evidence>
<evidence type="ECO:0000256" key="5">
    <source>
        <dbReference type="ARBA" id="ARBA00022679"/>
    </source>
</evidence>
<evidence type="ECO:0000256" key="10">
    <source>
        <dbReference type="ARBA" id="ARBA00022989"/>
    </source>
</evidence>
<evidence type="ECO:0000256" key="1">
    <source>
        <dbReference type="ARBA" id="ARBA00000085"/>
    </source>
</evidence>
<evidence type="ECO:0000313" key="19">
    <source>
        <dbReference type="Proteomes" id="UP000325797"/>
    </source>
</evidence>
<evidence type="ECO:0000256" key="11">
    <source>
        <dbReference type="ARBA" id="ARBA00023012"/>
    </source>
</evidence>
<evidence type="ECO:0000256" key="3">
    <source>
        <dbReference type="ARBA" id="ARBA00012438"/>
    </source>
</evidence>
<organism evidence="18 19">
    <name type="scientific">Hypericibacter adhaerens</name>
    <dbReference type="NCBI Taxonomy" id="2602016"/>
    <lineage>
        <taxon>Bacteria</taxon>
        <taxon>Pseudomonadati</taxon>
        <taxon>Pseudomonadota</taxon>
        <taxon>Alphaproteobacteria</taxon>
        <taxon>Rhodospirillales</taxon>
        <taxon>Dongiaceae</taxon>
        <taxon>Hypericibacter</taxon>
    </lineage>
</organism>
<dbReference type="Proteomes" id="UP000325797">
    <property type="component" value="Chromosome"/>
</dbReference>